<keyword evidence="1" id="KW-0233">DNA recombination</keyword>
<feature type="domain" description="Tyr recombinase" evidence="2">
    <location>
        <begin position="1"/>
        <end position="119"/>
    </location>
</feature>
<dbReference type="AlphaFoldDB" id="A0A927MNF2"/>
<dbReference type="EMBL" id="JADBEL010000059">
    <property type="protein sequence ID" value="MBE1557173.1"/>
    <property type="molecule type" value="Genomic_DNA"/>
</dbReference>
<dbReference type="InterPro" id="IPR011010">
    <property type="entry name" value="DNA_brk_join_enz"/>
</dbReference>
<dbReference type="CDD" id="cd00397">
    <property type="entry name" value="DNA_BRE_C"/>
    <property type="match status" value="1"/>
</dbReference>
<dbReference type="InterPro" id="IPR013762">
    <property type="entry name" value="Integrase-like_cat_sf"/>
</dbReference>
<protein>
    <submittedName>
        <fullName evidence="3">Site-specific recombinase XerD</fullName>
    </submittedName>
</protein>
<accession>A0A927MNF2</accession>
<proteinExistence type="predicted"/>
<evidence type="ECO:0000256" key="1">
    <source>
        <dbReference type="ARBA" id="ARBA00023172"/>
    </source>
</evidence>
<gene>
    <name evidence="3" type="ORF">H4683_004310</name>
</gene>
<dbReference type="GO" id="GO:0003677">
    <property type="term" value="F:DNA binding"/>
    <property type="evidence" value="ECO:0007669"/>
    <property type="project" value="InterPro"/>
</dbReference>
<sequence length="129" mass="14934">MKEKVVRSIRMFRHARGLLPIEQAQPEDSLFTTNTGRAYSPSYLSQYVKKEIAGLEQLNLSDQTMNITPHIFRHAFAIISKINGVEIYDIMRSLGHEDIDTTMIYLEKLFARGKHAIHAWTPEQFGHYI</sequence>
<dbReference type="GO" id="GO:0015074">
    <property type="term" value="P:DNA integration"/>
    <property type="evidence" value="ECO:0007669"/>
    <property type="project" value="InterPro"/>
</dbReference>
<dbReference type="Proteomes" id="UP000658225">
    <property type="component" value="Unassembled WGS sequence"/>
</dbReference>
<reference evidence="3" key="1">
    <citation type="submission" date="2020-10" db="EMBL/GenBank/DDBJ databases">
        <title>Genomic Encyclopedia of Type Strains, Phase IV (KMG-IV): sequencing the most valuable type-strain genomes for metagenomic binning, comparative biology and taxonomic classification.</title>
        <authorList>
            <person name="Goeker M."/>
        </authorList>
    </citation>
    <scope>NUCLEOTIDE SEQUENCE</scope>
    <source>
        <strain evidence="3">DSM 13886</strain>
    </source>
</reference>
<dbReference type="PROSITE" id="PS51898">
    <property type="entry name" value="TYR_RECOMBINASE"/>
    <property type="match status" value="1"/>
</dbReference>
<dbReference type="GO" id="GO:0006310">
    <property type="term" value="P:DNA recombination"/>
    <property type="evidence" value="ECO:0007669"/>
    <property type="project" value="UniProtKB-KW"/>
</dbReference>
<dbReference type="InterPro" id="IPR002104">
    <property type="entry name" value="Integrase_catalytic"/>
</dbReference>
<dbReference type="SUPFAM" id="SSF56349">
    <property type="entry name" value="DNA breaking-rejoining enzymes"/>
    <property type="match status" value="1"/>
</dbReference>
<name>A0A927MNF2_9BACL</name>
<evidence type="ECO:0000313" key="4">
    <source>
        <dbReference type="Proteomes" id="UP000658225"/>
    </source>
</evidence>
<dbReference type="Pfam" id="PF00589">
    <property type="entry name" value="Phage_integrase"/>
    <property type="match status" value="1"/>
</dbReference>
<dbReference type="Gene3D" id="1.10.443.10">
    <property type="entry name" value="Intergrase catalytic core"/>
    <property type="match status" value="1"/>
</dbReference>
<keyword evidence="4" id="KW-1185">Reference proteome</keyword>
<evidence type="ECO:0000313" key="3">
    <source>
        <dbReference type="EMBL" id="MBE1557173.1"/>
    </source>
</evidence>
<organism evidence="3 4">
    <name type="scientific">Sporosarcina limicola</name>
    <dbReference type="NCBI Taxonomy" id="34101"/>
    <lineage>
        <taxon>Bacteria</taxon>
        <taxon>Bacillati</taxon>
        <taxon>Bacillota</taxon>
        <taxon>Bacilli</taxon>
        <taxon>Bacillales</taxon>
        <taxon>Caryophanaceae</taxon>
        <taxon>Sporosarcina</taxon>
    </lineage>
</organism>
<comment type="caution">
    <text evidence="3">The sequence shown here is derived from an EMBL/GenBank/DDBJ whole genome shotgun (WGS) entry which is preliminary data.</text>
</comment>
<evidence type="ECO:0000259" key="2">
    <source>
        <dbReference type="PROSITE" id="PS51898"/>
    </source>
</evidence>